<organism evidence="2 3">
    <name type="scientific">Pleurodeles waltl</name>
    <name type="common">Iberian ribbed newt</name>
    <dbReference type="NCBI Taxonomy" id="8319"/>
    <lineage>
        <taxon>Eukaryota</taxon>
        <taxon>Metazoa</taxon>
        <taxon>Chordata</taxon>
        <taxon>Craniata</taxon>
        <taxon>Vertebrata</taxon>
        <taxon>Euteleostomi</taxon>
        <taxon>Amphibia</taxon>
        <taxon>Batrachia</taxon>
        <taxon>Caudata</taxon>
        <taxon>Salamandroidea</taxon>
        <taxon>Salamandridae</taxon>
        <taxon>Pleurodelinae</taxon>
        <taxon>Pleurodeles</taxon>
    </lineage>
</organism>
<feature type="region of interest" description="Disordered" evidence="1">
    <location>
        <begin position="47"/>
        <end position="91"/>
    </location>
</feature>
<accession>A0AAV7LPG2</accession>
<dbReference type="Proteomes" id="UP001066276">
    <property type="component" value="Chromosome 11"/>
</dbReference>
<sequence>MGGSRRPWLIPHVPVVREPGRVRRRTGVLRPQQDDYLLGLYLGGPNQRGESCRAPSRRLTPGGSVPGPCAWTRGRRPTPRSLLVLAPGTGP</sequence>
<evidence type="ECO:0000256" key="1">
    <source>
        <dbReference type="SAM" id="MobiDB-lite"/>
    </source>
</evidence>
<evidence type="ECO:0000313" key="2">
    <source>
        <dbReference type="EMBL" id="KAJ1089345.1"/>
    </source>
</evidence>
<protein>
    <submittedName>
        <fullName evidence="2">Uncharacterized protein</fullName>
    </submittedName>
</protein>
<name>A0AAV7LPG2_PLEWA</name>
<keyword evidence="3" id="KW-1185">Reference proteome</keyword>
<reference evidence="2" key="1">
    <citation type="journal article" date="2022" name="bioRxiv">
        <title>Sequencing and chromosome-scale assembly of the giantPleurodeles waltlgenome.</title>
        <authorList>
            <person name="Brown T."/>
            <person name="Elewa A."/>
            <person name="Iarovenko S."/>
            <person name="Subramanian E."/>
            <person name="Araus A.J."/>
            <person name="Petzold A."/>
            <person name="Susuki M."/>
            <person name="Suzuki K.-i.T."/>
            <person name="Hayashi T."/>
            <person name="Toyoda A."/>
            <person name="Oliveira C."/>
            <person name="Osipova E."/>
            <person name="Leigh N.D."/>
            <person name="Simon A."/>
            <person name="Yun M.H."/>
        </authorList>
    </citation>
    <scope>NUCLEOTIDE SEQUENCE</scope>
    <source>
        <strain evidence="2">20211129_DDA</strain>
        <tissue evidence="2">Liver</tissue>
    </source>
</reference>
<gene>
    <name evidence="2" type="ORF">NDU88_002496</name>
</gene>
<dbReference type="EMBL" id="JANPWB010000015">
    <property type="protein sequence ID" value="KAJ1089345.1"/>
    <property type="molecule type" value="Genomic_DNA"/>
</dbReference>
<evidence type="ECO:0000313" key="3">
    <source>
        <dbReference type="Proteomes" id="UP001066276"/>
    </source>
</evidence>
<dbReference type="AlphaFoldDB" id="A0AAV7LPG2"/>
<comment type="caution">
    <text evidence="2">The sequence shown here is derived from an EMBL/GenBank/DDBJ whole genome shotgun (WGS) entry which is preliminary data.</text>
</comment>
<proteinExistence type="predicted"/>